<feature type="signal peptide" evidence="2">
    <location>
        <begin position="1"/>
        <end position="18"/>
    </location>
</feature>
<sequence length="173" mass="17968">MFPPYLITPLFLALLSTAQINLPFDPIFSVHPDENPRCPPDYTADGNYKACCSRYATLTTAFAPGHIATPACCNPDAVNGCTGAAPIMYDWSLTTDTILSSVGLVTVTPGPATKTGGSTAKPSSSGSGSNPNSNSNSNSNSNTININKGTVGFDVPRVFIALAGMLLSAMVYI</sequence>
<dbReference type="AlphaFoldDB" id="A0A9P8IFL3"/>
<evidence type="ECO:0000256" key="1">
    <source>
        <dbReference type="SAM" id="MobiDB-lite"/>
    </source>
</evidence>
<comment type="caution">
    <text evidence="3">The sequence shown here is derived from an EMBL/GenBank/DDBJ whole genome shotgun (WGS) entry which is preliminary data.</text>
</comment>
<proteinExistence type="predicted"/>
<protein>
    <submittedName>
        <fullName evidence="3">Uncharacterized protein</fullName>
    </submittedName>
</protein>
<evidence type="ECO:0000313" key="4">
    <source>
        <dbReference type="Proteomes" id="UP000750711"/>
    </source>
</evidence>
<keyword evidence="4" id="KW-1185">Reference proteome</keyword>
<gene>
    <name evidence="3" type="ORF">GP486_007562</name>
</gene>
<feature type="chain" id="PRO_5040500953" evidence="2">
    <location>
        <begin position="19"/>
        <end position="173"/>
    </location>
</feature>
<evidence type="ECO:0000256" key="2">
    <source>
        <dbReference type="SAM" id="SignalP"/>
    </source>
</evidence>
<reference evidence="3" key="1">
    <citation type="submission" date="2021-03" db="EMBL/GenBank/DDBJ databases">
        <title>Comparative genomics and phylogenomic investigation of the class Geoglossomycetes provide insights into ecological specialization and systematics.</title>
        <authorList>
            <person name="Melie T."/>
            <person name="Pirro S."/>
            <person name="Miller A.N."/>
            <person name="Quandt A."/>
        </authorList>
    </citation>
    <scope>NUCLEOTIDE SEQUENCE</scope>
    <source>
        <strain evidence="3">CAQ_001_2017</strain>
    </source>
</reference>
<keyword evidence="2" id="KW-0732">Signal</keyword>
<dbReference type="EMBL" id="JAGHQM010002207">
    <property type="protein sequence ID" value="KAH0551092.1"/>
    <property type="molecule type" value="Genomic_DNA"/>
</dbReference>
<accession>A0A9P8IFL3</accession>
<dbReference type="Proteomes" id="UP000750711">
    <property type="component" value="Unassembled WGS sequence"/>
</dbReference>
<feature type="region of interest" description="Disordered" evidence="1">
    <location>
        <begin position="110"/>
        <end position="141"/>
    </location>
</feature>
<feature type="compositionally biased region" description="Low complexity" evidence="1">
    <location>
        <begin position="113"/>
        <end position="141"/>
    </location>
</feature>
<name>A0A9P8IFL3_9PEZI</name>
<evidence type="ECO:0000313" key="3">
    <source>
        <dbReference type="EMBL" id="KAH0551092.1"/>
    </source>
</evidence>
<organism evidence="3 4">
    <name type="scientific">Trichoglossum hirsutum</name>
    <dbReference type="NCBI Taxonomy" id="265104"/>
    <lineage>
        <taxon>Eukaryota</taxon>
        <taxon>Fungi</taxon>
        <taxon>Dikarya</taxon>
        <taxon>Ascomycota</taxon>
        <taxon>Pezizomycotina</taxon>
        <taxon>Geoglossomycetes</taxon>
        <taxon>Geoglossales</taxon>
        <taxon>Geoglossaceae</taxon>
        <taxon>Trichoglossum</taxon>
    </lineage>
</organism>